<evidence type="ECO:0000256" key="13">
    <source>
        <dbReference type="SAM" id="Phobius"/>
    </source>
</evidence>
<sequence>MPQMAPMNWLMLLLLFSLIFMTFNSINYFMFMYNYKKKLIKNKIYMKMNWKW</sequence>
<evidence type="ECO:0000256" key="9">
    <source>
        <dbReference type="ARBA" id="ARBA00023065"/>
    </source>
</evidence>
<keyword evidence="7 12" id="KW-0375">Hydrogen ion transport</keyword>
<dbReference type="Pfam" id="PF00895">
    <property type="entry name" value="ATP-synt_8"/>
    <property type="match status" value="1"/>
</dbReference>
<dbReference type="GO" id="GO:0015078">
    <property type="term" value="F:proton transmembrane transporter activity"/>
    <property type="evidence" value="ECO:0007669"/>
    <property type="project" value="InterPro"/>
</dbReference>
<organism evidence="14">
    <name type="scientific">Sepedophilus bipunctatus</name>
    <dbReference type="NCBI Taxonomy" id="1143114"/>
    <lineage>
        <taxon>Eukaryota</taxon>
        <taxon>Metazoa</taxon>
        <taxon>Ecdysozoa</taxon>
        <taxon>Arthropoda</taxon>
        <taxon>Hexapoda</taxon>
        <taxon>Insecta</taxon>
        <taxon>Pterygota</taxon>
        <taxon>Neoptera</taxon>
        <taxon>Endopterygota</taxon>
        <taxon>Coleoptera</taxon>
        <taxon>Polyphaga</taxon>
        <taxon>Staphyliniformia</taxon>
        <taxon>Staphylinidae</taxon>
        <taxon>Tachyporinae group</taxon>
        <taxon>Tachyporinae</taxon>
        <taxon>Sepedophilus</taxon>
    </lineage>
</organism>
<keyword evidence="5 12" id="KW-0138">CF(0)</keyword>
<keyword evidence="8 13" id="KW-1133">Transmembrane helix</keyword>
<dbReference type="InterPro" id="IPR001421">
    <property type="entry name" value="ATP8_metazoa"/>
</dbReference>
<dbReference type="EMBL" id="KT780676">
    <property type="protein sequence ID" value="ALO70931.1"/>
    <property type="molecule type" value="Genomic_DNA"/>
</dbReference>
<evidence type="ECO:0000256" key="6">
    <source>
        <dbReference type="ARBA" id="ARBA00022692"/>
    </source>
</evidence>
<evidence type="ECO:0000256" key="11">
    <source>
        <dbReference type="ARBA" id="ARBA00023136"/>
    </source>
</evidence>
<evidence type="ECO:0000256" key="1">
    <source>
        <dbReference type="ARBA" id="ARBA00004304"/>
    </source>
</evidence>
<evidence type="ECO:0000256" key="10">
    <source>
        <dbReference type="ARBA" id="ARBA00023128"/>
    </source>
</evidence>
<dbReference type="GO" id="GO:0015986">
    <property type="term" value="P:proton motive force-driven ATP synthesis"/>
    <property type="evidence" value="ECO:0007669"/>
    <property type="project" value="InterPro"/>
</dbReference>
<evidence type="ECO:0000256" key="3">
    <source>
        <dbReference type="ARBA" id="ARBA00011291"/>
    </source>
</evidence>
<dbReference type="GO" id="GO:0031966">
    <property type="term" value="C:mitochondrial membrane"/>
    <property type="evidence" value="ECO:0007669"/>
    <property type="project" value="UniProtKB-SubCell"/>
</dbReference>
<keyword evidence="4 12" id="KW-0813">Transport</keyword>
<evidence type="ECO:0000256" key="4">
    <source>
        <dbReference type="ARBA" id="ARBA00022448"/>
    </source>
</evidence>
<dbReference type="GeneID" id="26380507"/>
<comment type="similarity">
    <text evidence="2 12">Belongs to the ATPase protein 8 family.</text>
</comment>
<name>A0A0S2M8C1_9COLE</name>
<evidence type="ECO:0000256" key="2">
    <source>
        <dbReference type="ARBA" id="ARBA00008892"/>
    </source>
</evidence>
<feature type="transmembrane region" description="Helical" evidence="13">
    <location>
        <begin position="12"/>
        <end position="33"/>
    </location>
</feature>
<evidence type="ECO:0000256" key="5">
    <source>
        <dbReference type="ARBA" id="ARBA00022547"/>
    </source>
</evidence>
<proteinExistence type="inferred from homology"/>
<accession>A0A0S2M8C1</accession>
<evidence type="ECO:0000256" key="12">
    <source>
        <dbReference type="RuleBase" id="RU003661"/>
    </source>
</evidence>
<reference evidence="14" key="1">
    <citation type="submission" date="2015-09" db="EMBL/GenBank/DDBJ databases">
        <title>Staphyliniformia phylogenetics from de novo mitogenomic assemblies.</title>
        <authorList>
            <person name="Favreau E.A."/>
            <person name="Linard B."/>
            <person name="Vogler A.P."/>
        </authorList>
    </citation>
    <scope>NUCLEOTIDE SEQUENCE</scope>
</reference>
<protein>
    <recommendedName>
        <fullName evidence="12">ATP synthase complex subunit 8</fullName>
    </recommendedName>
</protein>
<keyword evidence="9 12" id="KW-0406">Ion transport</keyword>
<dbReference type="AlphaFoldDB" id="A0A0S2M8C1"/>
<dbReference type="CTD" id="4509"/>
<evidence type="ECO:0000256" key="8">
    <source>
        <dbReference type="ARBA" id="ARBA00022989"/>
    </source>
</evidence>
<dbReference type="RefSeq" id="YP_009185973.1">
    <property type="nucleotide sequence ID" value="NC_028611.1"/>
</dbReference>
<evidence type="ECO:0000313" key="14">
    <source>
        <dbReference type="EMBL" id="ALO70931.1"/>
    </source>
</evidence>
<keyword evidence="6 12" id="KW-0812">Transmembrane</keyword>
<comment type="subunit">
    <text evidence="3">F-type ATPases have 2 components, CF(1) - the catalytic core - and CF(0) - the membrane proton channel.</text>
</comment>
<geneLocation type="mitochondrion" evidence="14"/>
<dbReference type="GO" id="GO:0045259">
    <property type="term" value="C:proton-transporting ATP synthase complex"/>
    <property type="evidence" value="ECO:0007669"/>
    <property type="project" value="UniProtKB-KW"/>
</dbReference>
<evidence type="ECO:0000256" key="7">
    <source>
        <dbReference type="ARBA" id="ARBA00022781"/>
    </source>
</evidence>
<comment type="subcellular location">
    <subcellularLocation>
        <location evidence="1 12">Mitochondrion membrane</location>
        <topology evidence="1 12">Single-pass membrane protein</topology>
    </subcellularLocation>
</comment>
<keyword evidence="10 12" id="KW-0496">Mitochondrion</keyword>
<gene>
    <name evidence="14" type="primary">atp8</name>
</gene>
<keyword evidence="11 13" id="KW-0472">Membrane</keyword>